<reference evidence="1" key="1">
    <citation type="submission" date="2019-10" db="EMBL/GenBank/DDBJ databases">
        <authorList>
            <person name="Soares A.E.R."/>
            <person name="Aleixo A."/>
            <person name="Schneider P."/>
            <person name="Miyaki C.Y."/>
            <person name="Schneider M.P."/>
            <person name="Mello C."/>
            <person name="Vasconcelos A.T.R."/>
        </authorList>
    </citation>
    <scope>NUCLEOTIDE SEQUENCE</scope>
    <source>
        <tissue evidence="1">Muscle</tissue>
    </source>
</reference>
<gene>
    <name evidence="1" type="ORF">WISP_17409</name>
</gene>
<evidence type="ECO:0000313" key="1">
    <source>
        <dbReference type="EMBL" id="KAJ7426275.1"/>
    </source>
</evidence>
<name>A0ABQ9DPF5_9PASS</name>
<evidence type="ECO:0000313" key="2">
    <source>
        <dbReference type="Proteomes" id="UP001145742"/>
    </source>
</evidence>
<accession>A0ABQ9DPF5</accession>
<keyword evidence="2" id="KW-1185">Reference proteome</keyword>
<comment type="caution">
    <text evidence="1">The sequence shown here is derived from an EMBL/GenBank/DDBJ whole genome shotgun (WGS) entry which is preliminary data.</text>
</comment>
<proteinExistence type="predicted"/>
<dbReference type="EMBL" id="WHWB01032259">
    <property type="protein sequence ID" value="KAJ7426275.1"/>
    <property type="molecule type" value="Genomic_DNA"/>
</dbReference>
<sequence length="90" mass="10310">MNWVQDSLGNSRSRTGHKATMFAWRRIIPRITPDPGGSSEPERCDGTELSEVDVPEEWNAIQRELDKLEKRAQGNLMRFSKAKCKALHSR</sequence>
<protein>
    <submittedName>
        <fullName evidence="1">Uncharacterized protein</fullName>
    </submittedName>
</protein>
<dbReference type="Proteomes" id="UP001145742">
    <property type="component" value="Unassembled WGS sequence"/>
</dbReference>
<organism evidence="1 2">
    <name type="scientific">Willisornis vidua</name>
    <name type="common">Xingu scale-backed antbird</name>
    <dbReference type="NCBI Taxonomy" id="1566151"/>
    <lineage>
        <taxon>Eukaryota</taxon>
        <taxon>Metazoa</taxon>
        <taxon>Chordata</taxon>
        <taxon>Craniata</taxon>
        <taxon>Vertebrata</taxon>
        <taxon>Euteleostomi</taxon>
        <taxon>Archelosauria</taxon>
        <taxon>Archosauria</taxon>
        <taxon>Dinosauria</taxon>
        <taxon>Saurischia</taxon>
        <taxon>Theropoda</taxon>
        <taxon>Coelurosauria</taxon>
        <taxon>Aves</taxon>
        <taxon>Neognathae</taxon>
        <taxon>Neoaves</taxon>
        <taxon>Telluraves</taxon>
        <taxon>Australaves</taxon>
        <taxon>Passeriformes</taxon>
        <taxon>Thamnophilidae</taxon>
        <taxon>Willisornis</taxon>
    </lineage>
</organism>